<evidence type="ECO:0000256" key="4">
    <source>
        <dbReference type="ARBA" id="ARBA00023163"/>
    </source>
</evidence>
<dbReference type="Pfam" id="PF00126">
    <property type="entry name" value="HTH_1"/>
    <property type="match status" value="1"/>
</dbReference>
<evidence type="ECO:0000313" key="6">
    <source>
        <dbReference type="EMBL" id="MCP2169581.1"/>
    </source>
</evidence>
<dbReference type="Gene3D" id="3.40.190.10">
    <property type="entry name" value="Periplasmic binding protein-like II"/>
    <property type="match status" value="2"/>
</dbReference>
<dbReference type="SUPFAM" id="SSF46785">
    <property type="entry name" value="Winged helix' DNA-binding domain"/>
    <property type="match status" value="1"/>
</dbReference>
<name>A0AAE3KIS9_9PSEU</name>
<keyword evidence="4" id="KW-0804">Transcription</keyword>
<evidence type="ECO:0000256" key="1">
    <source>
        <dbReference type="ARBA" id="ARBA00009437"/>
    </source>
</evidence>
<reference evidence="6" key="1">
    <citation type="submission" date="2022-06" db="EMBL/GenBank/DDBJ databases">
        <title>Genomic Encyclopedia of Archaeal and Bacterial Type Strains, Phase II (KMG-II): from individual species to whole genera.</title>
        <authorList>
            <person name="Goeker M."/>
        </authorList>
    </citation>
    <scope>NUCLEOTIDE SEQUENCE</scope>
    <source>
        <strain evidence="6">DSM 43935</strain>
    </source>
</reference>
<sequence length="324" mass="35506">MPPPRAVLTPDVSTMLERLELECFLTLAEELHFGRTAERLHVTRARVSQVIRALERRIGAPLFERTSRSVRLTLLGRRLHAELEPAYHRILRGVASAQAEARKVEGVLSVGYLGTAAGEFVMDVIRAFTRGHPRTDVRIHETQIKDMVGPLRTGQVDLLVTQLPVREPDLVCGPVVLRVPRMLAVPANHPLARRDAVSLEDLARDQVFACSGDVPEYWQEHLAPSRTPGGQPVRRGRMAGTLQETLTLVGAGHGISPVGADVCRSYTPRGVVYVPFADAEPFEYGLVWRATGATARVRAFAEVAVELAERADAASAASTVDPDR</sequence>
<proteinExistence type="inferred from homology"/>
<dbReference type="InterPro" id="IPR000847">
    <property type="entry name" value="LysR_HTH_N"/>
</dbReference>
<dbReference type="Proteomes" id="UP001206128">
    <property type="component" value="Unassembled WGS sequence"/>
</dbReference>
<dbReference type="PROSITE" id="PS50931">
    <property type="entry name" value="HTH_LYSR"/>
    <property type="match status" value="1"/>
</dbReference>
<evidence type="ECO:0000256" key="3">
    <source>
        <dbReference type="ARBA" id="ARBA00023125"/>
    </source>
</evidence>
<dbReference type="GO" id="GO:0003700">
    <property type="term" value="F:DNA-binding transcription factor activity"/>
    <property type="evidence" value="ECO:0007669"/>
    <property type="project" value="InterPro"/>
</dbReference>
<gene>
    <name evidence="6" type="ORF">LX83_006467</name>
</gene>
<evidence type="ECO:0000256" key="2">
    <source>
        <dbReference type="ARBA" id="ARBA00023015"/>
    </source>
</evidence>
<dbReference type="PANTHER" id="PTHR30346">
    <property type="entry name" value="TRANSCRIPTIONAL DUAL REGULATOR HCAR-RELATED"/>
    <property type="match status" value="1"/>
</dbReference>
<dbReference type="PANTHER" id="PTHR30346:SF0">
    <property type="entry name" value="HCA OPERON TRANSCRIPTIONAL ACTIVATOR HCAR"/>
    <property type="match status" value="1"/>
</dbReference>
<dbReference type="GO" id="GO:0032993">
    <property type="term" value="C:protein-DNA complex"/>
    <property type="evidence" value="ECO:0007669"/>
    <property type="project" value="TreeGrafter"/>
</dbReference>
<keyword evidence="7" id="KW-1185">Reference proteome</keyword>
<dbReference type="GO" id="GO:0003677">
    <property type="term" value="F:DNA binding"/>
    <property type="evidence" value="ECO:0007669"/>
    <property type="project" value="UniProtKB-KW"/>
</dbReference>
<dbReference type="InterPro" id="IPR036390">
    <property type="entry name" value="WH_DNA-bd_sf"/>
</dbReference>
<dbReference type="SUPFAM" id="SSF53850">
    <property type="entry name" value="Periplasmic binding protein-like II"/>
    <property type="match status" value="1"/>
</dbReference>
<comment type="similarity">
    <text evidence="1">Belongs to the LysR transcriptional regulatory family.</text>
</comment>
<protein>
    <submittedName>
        <fullName evidence="6">DNA-binding transcriptional regulator, LysR family</fullName>
    </submittedName>
</protein>
<dbReference type="Pfam" id="PF03466">
    <property type="entry name" value="LysR_substrate"/>
    <property type="match status" value="1"/>
</dbReference>
<dbReference type="EMBL" id="JAMTCK010000019">
    <property type="protein sequence ID" value="MCP2169581.1"/>
    <property type="molecule type" value="Genomic_DNA"/>
</dbReference>
<organism evidence="6 7">
    <name type="scientific">Goodfellowiella coeruleoviolacea</name>
    <dbReference type="NCBI Taxonomy" id="334858"/>
    <lineage>
        <taxon>Bacteria</taxon>
        <taxon>Bacillati</taxon>
        <taxon>Actinomycetota</taxon>
        <taxon>Actinomycetes</taxon>
        <taxon>Pseudonocardiales</taxon>
        <taxon>Pseudonocardiaceae</taxon>
        <taxon>Goodfellowiella</taxon>
    </lineage>
</organism>
<accession>A0AAE3KIS9</accession>
<dbReference type="InterPro" id="IPR036388">
    <property type="entry name" value="WH-like_DNA-bd_sf"/>
</dbReference>
<dbReference type="Gene3D" id="1.10.10.10">
    <property type="entry name" value="Winged helix-like DNA-binding domain superfamily/Winged helix DNA-binding domain"/>
    <property type="match status" value="1"/>
</dbReference>
<dbReference type="PRINTS" id="PR00039">
    <property type="entry name" value="HTHLYSR"/>
</dbReference>
<keyword evidence="3 6" id="KW-0238">DNA-binding</keyword>
<dbReference type="AlphaFoldDB" id="A0AAE3KIS9"/>
<dbReference type="InterPro" id="IPR005119">
    <property type="entry name" value="LysR_subst-bd"/>
</dbReference>
<evidence type="ECO:0000259" key="5">
    <source>
        <dbReference type="PROSITE" id="PS50931"/>
    </source>
</evidence>
<keyword evidence="2" id="KW-0805">Transcription regulation</keyword>
<dbReference type="CDD" id="cd08414">
    <property type="entry name" value="PBP2_LTTR_aromatics_like"/>
    <property type="match status" value="1"/>
</dbReference>
<evidence type="ECO:0000313" key="7">
    <source>
        <dbReference type="Proteomes" id="UP001206128"/>
    </source>
</evidence>
<feature type="domain" description="HTH lysR-type" evidence="5">
    <location>
        <begin position="21"/>
        <end position="73"/>
    </location>
</feature>
<comment type="caution">
    <text evidence="6">The sequence shown here is derived from an EMBL/GenBank/DDBJ whole genome shotgun (WGS) entry which is preliminary data.</text>
</comment>